<dbReference type="EMBL" id="CAJJDM010000060">
    <property type="protein sequence ID" value="CAD8077834.1"/>
    <property type="molecule type" value="Genomic_DNA"/>
</dbReference>
<dbReference type="AlphaFoldDB" id="A0A8S1MSC1"/>
<evidence type="ECO:0000313" key="5">
    <source>
        <dbReference type="Proteomes" id="UP000688137"/>
    </source>
</evidence>
<organism evidence="4 5">
    <name type="scientific">Paramecium primaurelia</name>
    <dbReference type="NCBI Taxonomy" id="5886"/>
    <lineage>
        <taxon>Eukaryota</taxon>
        <taxon>Sar</taxon>
        <taxon>Alveolata</taxon>
        <taxon>Ciliophora</taxon>
        <taxon>Intramacronucleata</taxon>
        <taxon>Oligohymenophorea</taxon>
        <taxon>Peniculida</taxon>
        <taxon>Parameciidae</taxon>
        <taxon>Paramecium</taxon>
    </lineage>
</organism>
<proteinExistence type="predicted"/>
<feature type="coiled-coil region" evidence="1">
    <location>
        <begin position="367"/>
        <end position="429"/>
    </location>
</feature>
<reference evidence="4" key="1">
    <citation type="submission" date="2021-01" db="EMBL/GenBank/DDBJ databases">
        <authorList>
            <consortium name="Genoscope - CEA"/>
            <person name="William W."/>
        </authorList>
    </citation>
    <scope>NUCLEOTIDE SEQUENCE</scope>
</reference>
<sequence length="1133" mass="134960">MDQNQFEKQKEEQQQRLMMIIEKIERQLDDFSFQNQDNVIMLIGKTGCGKSTIYNFLCGAQFQLCEDEYGSRNLELLSKSDKYQEIKGGLDSTTKTPKIYYDQEYEHSIIDYPGFNDTEGKDQLEIQLFFNKIVSLSKMKIVYVLLNPGDQFQNKAEDLQNFINEADIDLSKLTVIINSYSKKRTDEQLIADFQSQLINKFKKQAHQLIVQRDIDETEKIEKYLSNEYRKKMWMELINSKVISMKPYDLNIYKDVNNFIDNASQELSDSLFQILKDIQYKQYQTQKIQEVYENIKKLENFNLILQRFIEGDVYMLYQIMMFVGTFNENYIKAISKIYSFFLEYKIQLDGYQKMQNSLLKANQNLKICLDYLQLNQKYLEQLKQVEEKKNLLEDEKQMMKIEKSKMEDRIRIKEDELNNLKELLQKTQVNFKYEMENQIKLIQDQTLLETTSIINDKIKIEQELSKIQVQHTDLQNKFTQLQNDKNNIVTEFEKMKNQYNQDLINFKVIEQKIQSQNKQANNQIMDLQQKVIQLKIKNKQITEHSQYLQTENKETNDKLLKSQQEKTEIEKQLYDNINQLTKKDLDYQKVFDQLNELKAKYKIEEQRKQLLEQQISKLMKSQDENNNIEQQNNINEISNQFIQASQQYQTTFIPQQQQLQNQNKSQKDEKNHSEKNQEKPVVVLIGMTGSGRTTLFNKICNTQENVGEGRRSITKQSILGKSVYSNEFYIIDTPGLGTQQKKINHAVGIWNAMQEKPLNKIIIILKFELLQLMVKQLIKQIIILRRYRKIIIVAVTHFDQCKQQQIDQQNIQNEMKKFGIQNVLFFQQSDSGQSICNQINQYLMNSIPIQVEITQGEFLNYFDLLDEPELEEDVFQLMEEISNISTKLRKMISNKFKFSQQLFEQSVDADDIYFKVQNEIKIYTQLLIQERKQIIQQLNKISNNQQYQETFNIDWFDSVEKLVEYLIQQDWYLEIKQLNQQALSYLSKNQASIINSLKVCQNCCLVWYCQSNSNNMHFCGISVQDEDKSLFDDQFWTTIQLFNTKNDISIQEYQNEQQYIKEYIKKRNNQNINHGCGKQLDLLSINQNCFEYFYLSLDLFNQSSQYYLEQNKNIELLNLIQKVKQNEPVKYLQF</sequence>
<evidence type="ECO:0000256" key="1">
    <source>
        <dbReference type="SAM" id="Coils"/>
    </source>
</evidence>
<name>A0A8S1MSC1_PARPR</name>
<evidence type="ECO:0000313" key="4">
    <source>
        <dbReference type="EMBL" id="CAD8077834.1"/>
    </source>
</evidence>
<keyword evidence="1" id="KW-0175">Coiled coil</keyword>
<evidence type="ECO:0000259" key="3">
    <source>
        <dbReference type="Pfam" id="PF01926"/>
    </source>
</evidence>
<gene>
    <name evidence="4" type="ORF">PPRIM_AZ9-3.1.T0590007</name>
</gene>
<dbReference type="Pfam" id="PF01926">
    <property type="entry name" value="MMR_HSR1"/>
    <property type="match status" value="2"/>
</dbReference>
<feature type="compositionally biased region" description="Basic and acidic residues" evidence="2">
    <location>
        <begin position="664"/>
        <end position="677"/>
    </location>
</feature>
<feature type="region of interest" description="Disordered" evidence="2">
    <location>
        <begin position="655"/>
        <end position="678"/>
    </location>
</feature>
<comment type="caution">
    <text evidence="4">The sequence shown here is derived from an EMBL/GenBank/DDBJ whole genome shotgun (WGS) entry which is preliminary data.</text>
</comment>
<dbReference type="PANTHER" id="PTHR43834">
    <property type="entry name" value="GTPASE DER"/>
    <property type="match status" value="1"/>
</dbReference>
<keyword evidence="5" id="KW-1185">Reference proteome</keyword>
<dbReference type="Proteomes" id="UP000688137">
    <property type="component" value="Unassembled WGS sequence"/>
</dbReference>
<feature type="domain" description="G" evidence="3">
    <location>
        <begin position="40"/>
        <end position="169"/>
    </location>
</feature>
<dbReference type="GO" id="GO:0005525">
    <property type="term" value="F:GTP binding"/>
    <property type="evidence" value="ECO:0007669"/>
    <property type="project" value="InterPro"/>
</dbReference>
<dbReference type="CDD" id="cd00882">
    <property type="entry name" value="Ras_like_GTPase"/>
    <property type="match status" value="1"/>
</dbReference>
<protein>
    <recommendedName>
        <fullName evidence="3">G domain-containing protein</fullName>
    </recommendedName>
</protein>
<dbReference type="PANTHER" id="PTHR43834:SF6">
    <property type="entry name" value="GTPASE DER"/>
    <property type="match status" value="1"/>
</dbReference>
<feature type="domain" description="G" evidence="3">
    <location>
        <begin position="681"/>
        <end position="779"/>
    </location>
</feature>
<evidence type="ECO:0000256" key="2">
    <source>
        <dbReference type="SAM" id="MobiDB-lite"/>
    </source>
</evidence>
<dbReference type="InterPro" id="IPR006073">
    <property type="entry name" value="GTP-bd"/>
</dbReference>
<accession>A0A8S1MSC1</accession>